<dbReference type="SMART" id="SM01078">
    <property type="entry name" value="CGGC"/>
    <property type="match status" value="1"/>
</dbReference>
<dbReference type="InterPro" id="IPR014925">
    <property type="entry name" value="CGGC_dom"/>
</dbReference>
<keyword evidence="3" id="KW-1185">Reference proteome</keyword>
<dbReference type="OrthoDB" id="9792960at2"/>
<dbReference type="EMBL" id="FMYW01000008">
    <property type="protein sequence ID" value="SDC46398.1"/>
    <property type="molecule type" value="Genomic_DNA"/>
</dbReference>
<evidence type="ECO:0000313" key="2">
    <source>
        <dbReference type="EMBL" id="SDC46398.1"/>
    </source>
</evidence>
<gene>
    <name evidence="2" type="ORF">SAMN04487864_10818</name>
</gene>
<evidence type="ECO:0000313" key="3">
    <source>
        <dbReference type="Proteomes" id="UP000198943"/>
    </source>
</evidence>
<reference evidence="3" key="1">
    <citation type="submission" date="2016-10" db="EMBL/GenBank/DDBJ databases">
        <authorList>
            <person name="Varghese N."/>
            <person name="Submissions S."/>
        </authorList>
    </citation>
    <scope>NUCLEOTIDE SEQUENCE [LARGE SCALE GENOMIC DNA]</scope>
    <source>
        <strain evidence="3">DSM 11005</strain>
    </source>
</reference>
<dbReference type="AlphaFoldDB" id="A0A1G6LSY2"/>
<sequence>MSKLVVIVQCELVTRRCSGYNCMKAFTRRSGKMKGYPEDTRYMAVNCGGCCGAGIDVKIENLEKRLLANEEKKEDVVIHLSTCICSENHHRLPCPFKNYLKKTIARRGFPVIEGTYLSKTASRKRAEGIYQPFE</sequence>
<dbReference type="Proteomes" id="UP000198943">
    <property type="component" value="Unassembled WGS sequence"/>
</dbReference>
<name>A0A1G6LSY2_9FIRM</name>
<dbReference type="Pfam" id="PF08821">
    <property type="entry name" value="CGGC"/>
    <property type="match status" value="1"/>
</dbReference>
<organism evidence="2 3">
    <name type="scientific">Succiniclasticum ruminis</name>
    <dbReference type="NCBI Taxonomy" id="40841"/>
    <lineage>
        <taxon>Bacteria</taxon>
        <taxon>Bacillati</taxon>
        <taxon>Bacillota</taxon>
        <taxon>Negativicutes</taxon>
        <taxon>Acidaminococcales</taxon>
        <taxon>Acidaminococcaceae</taxon>
        <taxon>Succiniclasticum</taxon>
    </lineage>
</organism>
<feature type="domain" description="CGGC" evidence="1">
    <location>
        <begin position="4"/>
        <end position="116"/>
    </location>
</feature>
<proteinExistence type="predicted"/>
<protein>
    <submittedName>
        <fullName evidence="2">Predicted metal-binding protein</fullName>
    </submittedName>
</protein>
<accession>A0A1G6LSY2</accession>
<evidence type="ECO:0000259" key="1">
    <source>
        <dbReference type="SMART" id="SM01078"/>
    </source>
</evidence>
<dbReference type="RefSeq" id="WP_093730349.1">
    <property type="nucleotide sequence ID" value="NZ_FMYW01000008.1"/>
</dbReference>